<evidence type="ECO:0000313" key="4">
    <source>
        <dbReference type="EMBL" id="WIW69990.1"/>
    </source>
</evidence>
<dbReference type="GO" id="GO:0016852">
    <property type="term" value="F:sirohydrochlorin cobaltochelatase activity"/>
    <property type="evidence" value="ECO:0007669"/>
    <property type="project" value="InterPro"/>
</dbReference>
<feature type="signal peptide" evidence="3">
    <location>
        <begin position="1"/>
        <end position="28"/>
    </location>
</feature>
<sequence length="293" mass="32508">MKTLLCGVMAVVFSVSAVFMTGASVAQANSKKALVVVSFGTTFEEARQNDIEGIENALKKAFPDREFRRAFTSKIVMKRMLENQGIKVNDLETTLKELKAEGYEDILIQPTHLIHGEEYEGKVLGTVSKFEKEFAKVSVGKPLMTDEKDYAIVATALATQFPALEKDEAVIFMGHGSPRDNNKSFGNTYKTLQAAFDAEKMSVLIGVVEEVDHPNFEDMYAMFKERGYKSAVFMPLMVVSGDHANNDMAGDEEDSWKSMIEKDGYKTKVQFGGIGRNVAIQAIYVEHALEALK</sequence>
<dbReference type="SUPFAM" id="SSF53800">
    <property type="entry name" value="Chelatase"/>
    <property type="match status" value="1"/>
</dbReference>
<reference evidence="4" key="1">
    <citation type="submission" date="2023-03" db="EMBL/GenBank/DDBJ databases">
        <title>Selenobaculum gbiensis gen. nov. sp. nov., a new bacterium isolated from the gut microbiota of IBD patient.</title>
        <authorList>
            <person name="Yeo S."/>
            <person name="Park H."/>
            <person name="Huh C.S."/>
        </authorList>
    </citation>
    <scope>NUCLEOTIDE SEQUENCE</scope>
    <source>
        <strain evidence="4">ICN-92133</strain>
    </source>
</reference>
<name>A0A9Y2AIE0_9FIRM</name>
<dbReference type="KEGG" id="sgbi:P3F81_08730"/>
<dbReference type="AlphaFoldDB" id="A0A9Y2AIE0"/>
<feature type="binding site" evidence="2">
    <location>
        <position position="243"/>
    </location>
    <ligand>
        <name>Co(2+)</name>
        <dbReference type="ChEBI" id="CHEBI:48828"/>
    </ligand>
</feature>
<dbReference type="InterPro" id="IPR010388">
    <property type="entry name" value="Anaerobic_Co-chelatase"/>
</dbReference>
<keyword evidence="3" id="KW-0732">Signal</keyword>
<evidence type="ECO:0000256" key="2">
    <source>
        <dbReference type="PIRSR" id="PIRSR033579-3"/>
    </source>
</evidence>
<gene>
    <name evidence="4" type="ORF">P3F81_08730</name>
</gene>
<keyword evidence="2" id="KW-0479">Metal-binding</keyword>
<feature type="chain" id="PRO_5040764353" evidence="3">
    <location>
        <begin position="29"/>
        <end position="293"/>
    </location>
</feature>
<dbReference type="EMBL" id="CP120678">
    <property type="protein sequence ID" value="WIW69990.1"/>
    <property type="molecule type" value="Genomic_DNA"/>
</dbReference>
<dbReference type="GO" id="GO:0019251">
    <property type="term" value="P:anaerobic cobalamin biosynthetic process"/>
    <property type="evidence" value="ECO:0007669"/>
    <property type="project" value="InterPro"/>
</dbReference>
<keyword evidence="5" id="KW-1185">Reference proteome</keyword>
<dbReference type="Proteomes" id="UP001243623">
    <property type="component" value="Chromosome"/>
</dbReference>
<evidence type="ECO:0000256" key="3">
    <source>
        <dbReference type="SAM" id="SignalP"/>
    </source>
</evidence>
<dbReference type="RefSeq" id="WP_147670531.1">
    <property type="nucleotide sequence ID" value="NZ_CP120678.1"/>
</dbReference>
<dbReference type="CDD" id="cd03412">
    <property type="entry name" value="CbiK_N"/>
    <property type="match status" value="1"/>
</dbReference>
<dbReference type="GO" id="GO:0046872">
    <property type="term" value="F:metal ion binding"/>
    <property type="evidence" value="ECO:0007669"/>
    <property type="project" value="UniProtKB-KW"/>
</dbReference>
<dbReference type="Pfam" id="PF06180">
    <property type="entry name" value="CbiK"/>
    <property type="match status" value="1"/>
</dbReference>
<protein>
    <submittedName>
        <fullName evidence="4">Sirohydrochlorin cobaltochelatase</fullName>
    </submittedName>
</protein>
<evidence type="ECO:0000256" key="1">
    <source>
        <dbReference type="PIRSR" id="PIRSR033579-1"/>
    </source>
</evidence>
<feature type="binding site" evidence="2">
    <location>
        <position position="209"/>
    </location>
    <ligand>
        <name>Co(2+)</name>
        <dbReference type="ChEBI" id="CHEBI:48828"/>
    </ligand>
</feature>
<dbReference type="PIRSF" id="PIRSF033579">
    <property type="entry name" value="Anaer_Co_chel"/>
    <property type="match status" value="1"/>
</dbReference>
<evidence type="ECO:0000313" key="5">
    <source>
        <dbReference type="Proteomes" id="UP001243623"/>
    </source>
</evidence>
<keyword evidence="2" id="KW-0170">Cobalt</keyword>
<feature type="active site" description="Proton acceptor" evidence="1">
    <location>
        <position position="175"/>
    </location>
</feature>
<accession>A0A9Y2AIE0</accession>
<organism evidence="4 5">
    <name type="scientific">Selenobaculum gibii</name>
    <dbReference type="NCBI Taxonomy" id="3054208"/>
    <lineage>
        <taxon>Bacteria</taxon>
        <taxon>Bacillati</taxon>
        <taxon>Bacillota</taxon>
        <taxon>Negativicutes</taxon>
        <taxon>Selenomonadales</taxon>
        <taxon>Selenomonadaceae</taxon>
        <taxon>Selenobaculum</taxon>
    </lineage>
</organism>
<proteinExistence type="predicted"/>
<feature type="binding site" evidence="2">
    <location>
        <position position="175"/>
    </location>
    <ligand>
        <name>Co(2+)</name>
        <dbReference type="ChEBI" id="CHEBI:48828"/>
    </ligand>
</feature>
<dbReference type="Gene3D" id="3.40.50.1400">
    <property type="match status" value="2"/>
</dbReference>